<dbReference type="AlphaFoldDB" id="A0AAN9NPZ0"/>
<dbReference type="SMART" id="SM01162">
    <property type="entry name" value="DUF1771"/>
    <property type="match status" value="1"/>
</dbReference>
<dbReference type="SMART" id="SM00463">
    <property type="entry name" value="SMR"/>
    <property type="match status" value="1"/>
</dbReference>
<accession>A0AAN9NPZ0</accession>
<evidence type="ECO:0000313" key="3">
    <source>
        <dbReference type="EMBL" id="KAK7374439.1"/>
    </source>
</evidence>
<dbReference type="PANTHER" id="PTHR47812:SF2">
    <property type="entry name" value="SMR (SMALL MUTS RELATED) DOMAIN-CONTAINING PROTEIN"/>
    <property type="match status" value="1"/>
</dbReference>
<feature type="region of interest" description="Disordered" evidence="1">
    <location>
        <begin position="1"/>
        <end position="23"/>
    </location>
</feature>
<dbReference type="InterPro" id="IPR036063">
    <property type="entry name" value="Smr_dom_sf"/>
</dbReference>
<evidence type="ECO:0000259" key="2">
    <source>
        <dbReference type="PROSITE" id="PS50828"/>
    </source>
</evidence>
<dbReference type="PANTHER" id="PTHR47812">
    <property type="entry name" value="SMR (SMALL MUTS RELATED) DOMAIN-CONTAINING PROTEIN"/>
    <property type="match status" value="1"/>
</dbReference>
<sequence length="410" mass="45595">MTASAQSSIKNMSRAKGQSSGWSAFDLKQRRNHNLESGVDKDHFPAIGTSAPIVKKNHVPAKPFSSVLLPTKNFPPLKDGLNSKKAVSGSDSDVKYRVAIAQEDVNLATKKLREQNLWAEHSLIDDILAAVNNNVDKASALLETMASAMNFEHYKVSCDPRSTNTDDTPCKNKTNESLTLEKVKDGIPSDSHQDNDKDLEDRNASSVQNLLNSVPVEPEWEDDDIYVSNRKDALRTMRSASRHSRAASFAFLRGDHLSAQHHSVKARGEWHTAEGLNSDAARKILSIRNNDNDIWRLDLHGLHATEAIQALQEHLYRIESQGFSKRSATSNGLKQNGLGQSTLINTEKLDIQAPLRLRSLALHVITGVGNHSRGQASLPAAVRSFLNENRYRFEEMRPGVITVWPKFRQN</sequence>
<dbReference type="Pfam" id="PF08590">
    <property type="entry name" value="DUF1771"/>
    <property type="match status" value="1"/>
</dbReference>
<feature type="compositionally biased region" description="Polar residues" evidence="1">
    <location>
        <begin position="1"/>
        <end position="22"/>
    </location>
</feature>
<dbReference type="PROSITE" id="PS50828">
    <property type="entry name" value="SMR"/>
    <property type="match status" value="1"/>
</dbReference>
<dbReference type="EMBL" id="JAYMYR010000003">
    <property type="protein sequence ID" value="KAK7374439.1"/>
    <property type="molecule type" value="Genomic_DNA"/>
</dbReference>
<dbReference type="Proteomes" id="UP001374584">
    <property type="component" value="Unassembled WGS sequence"/>
</dbReference>
<reference evidence="3 4" key="1">
    <citation type="submission" date="2024-01" db="EMBL/GenBank/DDBJ databases">
        <title>The genomes of 5 underutilized Papilionoideae crops provide insights into root nodulation and disease resistanc.</title>
        <authorList>
            <person name="Jiang F."/>
        </authorList>
    </citation>
    <scope>NUCLEOTIDE SEQUENCE [LARGE SCALE GENOMIC DNA]</scope>
    <source>
        <strain evidence="3">JINMINGXINNONG_FW02</strain>
        <tissue evidence="3">Leaves</tissue>
    </source>
</reference>
<dbReference type="InterPro" id="IPR002625">
    <property type="entry name" value="Smr_dom"/>
</dbReference>
<dbReference type="SUPFAM" id="SSF160443">
    <property type="entry name" value="SMR domain-like"/>
    <property type="match status" value="1"/>
</dbReference>
<evidence type="ECO:0000313" key="4">
    <source>
        <dbReference type="Proteomes" id="UP001374584"/>
    </source>
</evidence>
<gene>
    <name evidence="3" type="ORF">VNO80_07869</name>
</gene>
<keyword evidence="4" id="KW-1185">Reference proteome</keyword>
<organism evidence="3 4">
    <name type="scientific">Phaseolus coccineus</name>
    <name type="common">Scarlet runner bean</name>
    <name type="synonym">Phaseolus multiflorus</name>
    <dbReference type="NCBI Taxonomy" id="3886"/>
    <lineage>
        <taxon>Eukaryota</taxon>
        <taxon>Viridiplantae</taxon>
        <taxon>Streptophyta</taxon>
        <taxon>Embryophyta</taxon>
        <taxon>Tracheophyta</taxon>
        <taxon>Spermatophyta</taxon>
        <taxon>Magnoliopsida</taxon>
        <taxon>eudicotyledons</taxon>
        <taxon>Gunneridae</taxon>
        <taxon>Pentapetalae</taxon>
        <taxon>rosids</taxon>
        <taxon>fabids</taxon>
        <taxon>Fabales</taxon>
        <taxon>Fabaceae</taxon>
        <taxon>Papilionoideae</taxon>
        <taxon>50 kb inversion clade</taxon>
        <taxon>NPAAA clade</taxon>
        <taxon>indigoferoid/millettioid clade</taxon>
        <taxon>Phaseoleae</taxon>
        <taxon>Phaseolus</taxon>
    </lineage>
</organism>
<name>A0AAN9NPZ0_PHACN</name>
<dbReference type="Gene3D" id="3.30.1370.110">
    <property type="match status" value="1"/>
</dbReference>
<comment type="caution">
    <text evidence="3">The sequence shown here is derived from an EMBL/GenBank/DDBJ whole genome shotgun (WGS) entry which is preliminary data.</text>
</comment>
<evidence type="ECO:0000256" key="1">
    <source>
        <dbReference type="SAM" id="MobiDB-lite"/>
    </source>
</evidence>
<dbReference type="InterPro" id="IPR013899">
    <property type="entry name" value="DUF1771"/>
</dbReference>
<protein>
    <recommendedName>
        <fullName evidence="2">Smr domain-containing protein</fullName>
    </recommendedName>
</protein>
<feature type="domain" description="Smr" evidence="2">
    <location>
        <begin position="297"/>
        <end position="406"/>
    </location>
</feature>
<proteinExistence type="predicted"/>